<evidence type="ECO:0000313" key="2">
    <source>
        <dbReference type="Proteomes" id="UP000196005"/>
    </source>
</evidence>
<dbReference type="OrthoDB" id="197113at2"/>
<dbReference type="Gene3D" id="3.10.20.30">
    <property type="match status" value="1"/>
</dbReference>
<dbReference type="Pfam" id="PF02597">
    <property type="entry name" value="ThiS"/>
    <property type="match status" value="1"/>
</dbReference>
<protein>
    <recommendedName>
        <fullName evidence="3">Sulfur carrier protein ThiS</fullName>
    </recommendedName>
</protein>
<accession>A0A1Y0HMC9</accession>
<dbReference type="InterPro" id="IPR010035">
    <property type="entry name" value="Thi_S"/>
</dbReference>
<dbReference type="EMBL" id="CP021416">
    <property type="protein sequence ID" value="ARU48383.1"/>
    <property type="molecule type" value="Genomic_DNA"/>
</dbReference>
<name>A0A1Y0HMC9_9BACT</name>
<reference evidence="2" key="1">
    <citation type="submission" date="2017-05" db="EMBL/GenBank/DDBJ databases">
        <title>Dechlorination kinetics govern the competition between two new strains of the genus Sulfurospirillum.</title>
        <authorList>
            <person name="Buttet G.F."/>
            <person name="Murray A.M."/>
            <person name="Goris T."/>
            <person name="Burion M."/>
            <person name="Lin B."/>
            <person name="Rolle M."/>
            <person name="Maillard J."/>
        </authorList>
    </citation>
    <scope>NUCLEOTIDE SEQUENCE [LARGE SCALE GENOMIC DNA]</scope>
    <source>
        <strain evidence="2">SL2-1</strain>
    </source>
</reference>
<proteinExistence type="predicted"/>
<dbReference type="Proteomes" id="UP000196005">
    <property type="component" value="Chromosome"/>
</dbReference>
<keyword evidence="2" id="KW-1185">Reference proteome</keyword>
<organism evidence="1 2">
    <name type="scientific">Sulfurospirillum diekertiae</name>
    <dbReference type="NCBI Taxonomy" id="1854492"/>
    <lineage>
        <taxon>Bacteria</taxon>
        <taxon>Pseudomonadati</taxon>
        <taxon>Campylobacterota</taxon>
        <taxon>Epsilonproteobacteria</taxon>
        <taxon>Campylobacterales</taxon>
        <taxon>Sulfurospirillaceae</taxon>
        <taxon>Sulfurospirillum</taxon>
    </lineage>
</organism>
<dbReference type="NCBIfam" id="TIGR01683">
    <property type="entry name" value="thiS"/>
    <property type="match status" value="1"/>
</dbReference>
<dbReference type="SUPFAM" id="SSF54285">
    <property type="entry name" value="MoaD/ThiS"/>
    <property type="match status" value="1"/>
</dbReference>
<dbReference type="CDD" id="cd00565">
    <property type="entry name" value="Ubl_ThiS"/>
    <property type="match status" value="1"/>
</dbReference>
<evidence type="ECO:0008006" key="3">
    <source>
        <dbReference type="Google" id="ProtNLM"/>
    </source>
</evidence>
<dbReference type="InterPro" id="IPR016155">
    <property type="entry name" value="Mopterin_synth/thiamin_S_b"/>
</dbReference>
<dbReference type="RefSeq" id="WP_087438349.1">
    <property type="nucleotide sequence ID" value="NZ_CP021416.1"/>
</dbReference>
<gene>
    <name evidence="1" type="ORF">Sdiek1_1217</name>
</gene>
<dbReference type="InterPro" id="IPR012675">
    <property type="entry name" value="Beta-grasp_dom_sf"/>
</dbReference>
<evidence type="ECO:0000313" key="1">
    <source>
        <dbReference type="EMBL" id="ARU48383.1"/>
    </source>
</evidence>
<dbReference type="InterPro" id="IPR003749">
    <property type="entry name" value="ThiS/MoaD-like"/>
</dbReference>
<sequence length="66" mass="7384">MQLTVNGEKKESQAKTIQALLDELGIESKVMAAAVNMNVIKKEQWENYKLEQNDKVEFLQFVGGGA</sequence>
<dbReference type="AlphaFoldDB" id="A0A1Y0HMC9"/>
<dbReference type="KEGG" id="suls:Sdiek1_1217"/>
<dbReference type="PANTHER" id="PTHR34472:SF1">
    <property type="entry name" value="SULFUR CARRIER PROTEIN THIS"/>
    <property type="match status" value="1"/>
</dbReference>
<dbReference type="PANTHER" id="PTHR34472">
    <property type="entry name" value="SULFUR CARRIER PROTEIN THIS"/>
    <property type="match status" value="1"/>
</dbReference>